<evidence type="ECO:0000256" key="1">
    <source>
        <dbReference type="SAM" id="Coils"/>
    </source>
</evidence>
<reference evidence="4" key="1">
    <citation type="journal article" date="2019" name="Sci. Rep.">
        <title>Draft genome of Tanacetum cinerariifolium, the natural source of mosquito coil.</title>
        <authorList>
            <person name="Yamashiro T."/>
            <person name="Shiraishi A."/>
            <person name="Satake H."/>
            <person name="Nakayama K."/>
        </authorList>
    </citation>
    <scope>NUCLEOTIDE SEQUENCE</scope>
</reference>
<feature type="domain" description="Retroviral polymerase SH3-like" evidence="3">
    <location>
        <begin position="725"/>
        <end position="780"/>
    </location>
</feature>
<dbReference type="CDD" id="cd09272">
    <property type="entry name" value="RNase_HI_RT_Ty1"/>
    <property type="match status" value="1"/>
</dbReference>
<organism evidence="4">
    <name type="scientific">Tanacetum cinerariifolium</name>
    <name type="common">Dalmatian daisy</name>
    <name type="synonym">Chrysanthemum cinerariifolium</name>
    <dbReference type="NCBI Taxonomy" id="118510"/>
    <lineage>
        <taxon>Eukaryota</taxon>
        <taxon>Viridiplantae</taxon>
        <taxon>Streptophyta</taxon>
        <taxon>Embryophyta</taxon>
        <taxon>Tracheophyta</taxon>
        <taxon>Spermatophyta</taxon>
        <taxon>Magnoliopsida</taxon>
        <taxon>eudicotyledons</taxon>
        <taxon>Gunneridae</taxon>
        <taxon>Pentapetalae</taxon>
        <taxon>asterids</taxon>
        <taxon>campanulids</taxon>
        <taxon>Asterales</taxon>
        <taxon>Asteraceae</taxon>
        <taxon>Asteroideae</taxon>
        <taxon>Anthemideae</taxon>
        <taxon>Anthemidinae</taxon>
        <taxon>Tanacetum</taxon>
    </lineage>
</organism>
<name>A0A6L2NV24_TANCI</name>
<evidence type="ECO:0000313" key="4">
    <source>
        <dbReference type="EMBL" id="GEU90181.1"/>
    </source>
</evidence>
<protein>
    <submittedName>
        <fullName evidence="4">Retrotransposon protein, putative, unclassified</fullName>
    </submittedName>
</protein>
<comment type="caution">
    <text evidence="4">The sequence shown here is derived from an EMBL/GenBank/DDBJ whole genome shotgun (WGS) entry which is preliminary data.</text>
</comment>
<dbReference type="EMBL" id="BKCJ010010127">
    <property type="protein sequence ID" value="GEU90181.1"/>
    <property type="molecule type" value="Genomic_DNA"/>
</dbReference>
<gene>
    <name evidence="4" type="ORF">Tci_062159</name>
</gene>
<accession>A0A6L2NV24</accession>
<dbReference type="PANTHER" id="PTHR11439:SF495">
    <property type="entry name" value="REVERSE TRANSCRIPTASE, RNA-DEPENDENT DNA POLYMERASE-RELATED"/>
    <property type="match status" value="1"/>
</dbReference>
<dbReference type="Pfam" id="PF25597">
    <property type="entry name" value="SH3_retrovirus"/>
    <property type="match status" value="1"/>
</dbReference>
<keyword evidence="1" id="KW-0175">Coiled coil</keyword>
<dbReference type="InterPro" id="IPR057670">
    <property type="entry name" value="SH3_retrovirus"/>
</dbReference>
<evidence type="ECO:0000256" key="2">
    <source>
        <dbReference type="SAM" id="MobiDB-lite"/>
    </source>
</evidence>
<proteinExistence type="predicted"/>
<feature type="region of interest" description="Disordered" evidence="2">
    <location>
        <begin position="1171"/>
        <end position="1199"/>
    </location>
</feature>
<evidence type="ECO:0000259" key="3">
    <source>
        <dbReference type="Pfam" id="PF25597"/>
    </source>
</evidence>
<sequence>MATKEESRVPWTQAEEIELCKCWINTSKNSVRGNDQKSHGFCMEVLAYFEREIGEREEAMMSQLQTKIADSLRIKQYFQIQDYALWDVIKNGNSFKPVAETTTNNAGTSTTHIPGPVKWNTHVVVWKNKFDLDTMSIDDLYNNFKIVEQEVRGTTSTNSCSQNMAFVSSPNPNSTNKVPANFRVNLEQIYEDDLDEIDLKWQLALLSMWAKRFFQKNDKKITINGSDTAIYDKSKVKLFNCHKIRHFARECRVPMNQENINRNQETTTRTVNVEDTSSKAMVAIDGYDELRVEFNKYECNLANYKRRLALVEEQLVHYRKNESLLNENIVVLKKDISIKDSEITVRKSMLEKISKEKDDLDIKIVKFENASQSLDKFIGSQVTDNSKKGLGYVSYNNVPPSHTGRFSPPRIDLSHTGLPEFAVPTVQSYGVKPIEVVTQTSSVKISKPVKENNGAPLIEDWESEREDEVESPPEIERKTVKPSVNKVEVVIPKLNNKPAKRPVKYAETYKTQRPRARCKYHQREKMVNGTNHSRVNHSANTVPKAVLTRTSLKHVNFVRPVNPKRSFQKRIAYNHRNIFQKVNTAKGKINTARPNSAVLNAVRANKGKAGHLHKQLKDQGYFDSGCSRHMTENISYLTDFKEFDGGYVAFGGGAKGGKITSKADESHVLLKVPRKNNMYSVDKKKIFPKKDLTCWVLVVKPHFKTLYELFRGRTPALSFMRPFGCHVTILNTLDHLGKFDGKSDEGFFVGYSTNSKTFRVYNTITKKVEENLHIKFLENKPIIAGQSSIETGPSQDYILMPLWNDGSLFDSSLKDSDGDNKQSDDFFGADNDMRSFDGVEVGISNISTTYHVPATLNTRIHKDHSLDNVIGDMKSSVQTRRMTITTDEQGFISAIYEEKSHEDLYNCLFACFLSQEEPKRITNALINLAWVEAMQEELLQFHLQKVWTLVDLPRGGTQLQPPITKIKETLKRRWRFRMENCDTVPTLMVEQAKLKLDLVRKLVDHTDYRSMIGSLMYLASSGPDIMFATCLRYPKDSGFDLTDYLDANHVGCHLDRKVLWMRTQLTDYGFFYDRVPVYCDSKSVIAISCNSVQHTRTKHIDVMYHFIKDHVEKGTIELYFVGLTVIVFVGLGELMGYFRGANLKTLDALPSLLNKVTEALTKSAQVIESVSKKTEDSGVPSAGQDGSHPAEGKRTSNMKGPMTLKVYREDGTDEFIPNFKASDLHLDYLHKTKDELGIDLEKSLSEHDPLNKLNDLAKKKRNNVDDIHDYFRANKRLKLSVQYKDHPAETVLNEPILGIILFKSFHRQDFVTIEDFIDFPN</sequence>
<feature type="coiled-coil region" evidence="1">
    <location>
        <begin position="287"/>
        <end position="321"/>
    </location>
</feature>
<dbReference type="PANTHER" id="PTHR11439">
    <property type="entry name" value="GAG-POL-RELATED RETROTRANSPOSON"/>
    <property type="match status" value="1"/>
</dbReference>